<keyword evidence="2" id="KW-0732">Signal</keyword>
<dbReference type="PANTHER" id="PTHR39210">
    <property type="entry name" value="HEPARIN-SULFATE LYASE"/>
    <property type="match status" value="1"/>
</dbReference>
<evidence type="ECO:0000313" key="8">
    <source>
        <dbReference type="Proteomes" id="UP000643525"/>
    </source>
</evidence>
<dbReference type="Pfam" id="PF07940">
    <property type="entry name" value="Hepar_II_III_C"/>
    <property type="match status" value="1"/>
</dbReference>
<dbReference type="Gene3D" id="1.50.10.100">
    <property type="entry name" value="Chondroitin AC/alginate lyase"/>
    <property type="match status" value="1"/>
</dbReference>
<dbReference type="Pfam" id="PF16889">
    <property type="entry name" value="Hepar_II_III_N"/>
    <property type="match status" value="1"/>
</dbReference>
<comment type="caution">
    <text evidence="7">The sequence shown here is derived from an EMBL/GenBank/DDBJ whole genome shotgun (WGS) entry which is preliminary data.</text>
</comment>
<evidence type="ECO:0000256" key="4">
    <source>
        <dbReference type="ARBA" id="ARBA00023239"/>
    </source>
</evidence>
<evidence type="ECO:0000256" key="2">
    <source>
        <dbReference type="ARBA" id="ARBA00022729"/>
    </source>
</evidence>
<dbReference type="Proteomes" id="UP000643525">
    <property type="component" value="Unassembled WGS sequence"/>
</dbReference>
<dbReference type="PANTHER" id="PTHR39210:SF1">
    <property type="entry name" value="HEPARIN-SULFATE LYASE"/>
    <property type="match status" value="1"/>
</dbReference>
<evidence type="ECO:0000313" key="7">
    <source>
        <dbReference type="EMBL" id="MBE1523410.1"/>
    </source>
</evidence>
<gene>
    <name evidence="7" type="ORF">H4W27_000528</name>
</gene>
<name>A0ABR9JC95_9MICC</name>
<comment type="subcellular location">
    <subcellularLocation>
        <location evidence="1">Periplasm</location>
    </subcellularLocation>
</comment>
<dbReference type="InterPro" id="IPR012480">
    <property type="entry name" value="Hepar_II_III_C"/>
</dbReference>
<sequence>MREKSVCHLSGVSIRDAGRWAAALKNEPADDLTQYFKSGSQDVREVIDFGWKFEDFNVVPISTETAWREVAPDDRTWNFKLHTWEFLDPAVREYLSSGQQHYLEWAVDVAVSWTNAVLPADEPGFMEWYDMALSLRSPRLAGLLVLASRAGFRAEALRPLFALALSHRDTHEADESFVSRNNHGFYAAMGQIVLARSMLCLPGMTSLHLQGMKRMEGMAQQQFLPDGGHAEHSPDYHRMLLGSFQQATDQGFVTSPDVLRRVERASEALGWFVQPNGKILQFGDSPARKVTSAKSTAKSERTKFIVTNGRQGESNPDELFVLPDTGYAIIRSPQPDSVDQLDSSSYLALSAGFHSRAHKHCDDLSLVWWHRGIEVLVDGGRYGYGPQLPKSSPLRKEGYYYDSVERQYVESVFAHNTVALDGQNHDRRRAPYGSALCRAVREGSRFVMEAFVDHGAWSHRRTIELRVGERAGLVVTDLVDAEDGGEHEYNITWNFDGALDLEARRNGEIELGHQGERLMTMSSRTAPIEFEVVKGRENPLRGWRSREDRVLEPAWSVLGKGSFVDQTTIVTEFNAAES</sequence>
<dbReference type="SUPFAM" id="SSF48230">
    <property type="entry name" value="Chondroitin AC/alginate lyase"/>
    <property type="match status" value="1"/>
</dbReference>
<evidence type="ECO:0000259" key="6">
    <source>
        <dbReference type="Pfam" id="PF16889"/>
    </source>
</evidence>
<organism evidence="7 8">
    <name type="scientific">Nesterenkonia lutea</name>
    <dbReference type="NCBI Taxonomy" id="272919"/>
    <lineage>
        <taxon>Bacteria</taxon>
        <taxon>Bacillati</taxon>
        <taxon>Actinomycetota</taxon>
        <taxon>Actinomycetes</taxon>
        <taxon>Micrococcales</taxon>
        <taxon>Micrococcaceae</taxon>
        <taxon>Nesterenkonia</taxon>
    </lineage>
</organism>
<dbReference type="Gene3D" id="2.70.98.70">
    <property type="match status" value="1"/>
</dbReference>
<keyword evidence="8" id="KW-1185">Reference proteome</keyword>
<keyword evidence="4" id="KW-0456">Lyase</keyword>
<dbReference type="EMBL" id="JADBED010000001">
    <property type="protein sequence ID" value="MBE1523410.1"/>
    <property type="molecule type" value="Genomic_DNA"/>
</dbReference>
<evidence type="ECO:0000256" key="1">
    <source>
        <dbReference type="ARBA" id="ARBA00004418"/>
    </source>
</evidence>
<reference evidence="7 8" key="1">
    <citation type="submission" date="2020-10" db="EMBL/GenBank/DDBJ databases">
        <title>Sequencing the genomes of 1000 actinobacteria strains.</title>
        <authorList>
            <person name="Klenk H.-P."/>
        </authorList>
    </citation>
    <scope>NUCLEOTIDE SEQUENCE [LARGE SCALE GENOMIC DNA]</scope>
    <source>
        <strain evidence="7 8">DSM 15666</strain>
    </source>
</reference>
<feature type="domain" description="Heparin-sulfate lyase N-terminal" evidence="6">
    <location>
        <begin position="60"/>
        <end position="294"/>
    </location>
</feature>
<dbReference type="InterPro" id="IPR031680">
    <property type="entry name" value="Hepar_II_III_N"/>
</dbReference>
<proteinExistence type="predicted"/>
<dbReference type="RefSeq" id="WP_192594566.1">
    <property type="nucleotide sequence ID" value="NZ_BAAALJ010000017.1"/>
</dbReference>
<evidence type="ECO:0008006" key="9">
    <source>
        <dbReference type="Google" id="ProtNLM"/>
    </source>
</evidence>
<accession>A0ABR9JC95</accession>
<dbReference type="InterPro" id="IPR008929">
    <property type="entry name" value="Chondroitin_lyas"/>
</dbReference>
<evidence type="ECO:0000259" key="5">
    <source>
        <dbReference type="Pfam" id="PF07940"/>
    </source>
</evidence>
<evidence type="ECO:0000256" key="3">
    <source>
        <dbReference type="ARBA" id="ARBA00022764"/>
    </source>
</evidence>
<keyword evidence="3" id="KW-0574">Periplasm</keyword>
<feature type="domain" description="Heparinase II/III-like C-terminal" evidence="5">
    <location>
        <begin position="318"/>
        <end position="573"/>
    </location>
</feature>
<protein>
    <recommendedName>
        <fullName evidence="9">Heparin-sulfate lyase N-terminal domain-containing protein</fullName>
    </recommendedName>
</protein>